<dbReference type="PANTHER" id="PTHR22957:SF337">
    <property type="entry name" value="TBC1 DOMAIN FAMILY MEMBER 5"/>
    <property type="match status" value="1"/>
</dbReference>
<gene>
    <name evidence="4" type="ORF">GOBAR_AA16069</name>
</gene>
<dbReference type="PROSITE" id="PS50086">
    <property type="entry name" value="TBC_RABGAP"/>
    <property type="match status" value="1"/>
</dbReference>
<dbReference type="EMBL" id="KZ664575">
    <property type="protein sequence ID" value="PPS04576.1"/>
    <property type="molecule type" value="Genomic_DNA"/>
</dbReference>
<name>A0A2P5XMM9_GOSBA</name>
<evidence type="ECO:0000256" key="1">
    <source>
        <dbReference type="ARBA" id="ARBA00022468"/>
    </source>
</evidence>
<feature type="compositionally biased region" description="Low complexity" evidence="2">
    <location>
        <begin position="435"/>
        <end position="444"/>
    </location>
</feature>
<feature type="region of interest" description="Disordered" evidence="2">
    <location>
        <begin position="541"/>
        <end position="585"/>
    </location>
</feature>
<feature type="region of interest" description="Disordered" evidence="2">
    <location>
        <begin position="428"/>
        <end position="472"/>
    </location>
</feature>
<feature type="compositionally biased region" description="Basic and acidic residues" evidence="2">
    <location>
        <begin position="454"/>
        <end position="466"/>
    </location>
</feature>
<evidence type="ECO:0000313" key="5">
    <source>
        <dbReference type="Proteomes" id="UP000239757"/>
    </source>
</evidence>
<dbReference type="Pfam" id="PF00566">
    <property type="entry name" value="RabGAP-TBC"/>
    <property type="match status" value="1"/>
</dbReference>
<dbReference type="Gene3D" id="1.10.472.80">
    <property type="entry name" value="Ypt/Rab-GAP domain of gyp1p, domain 3"/>
    <property type="match status" value="1"/>
</dbReference>
<reference evidence="4 5" key="1">
    <citation type="submission" date="2015-01" db="EMBL/GenBank/DDBJ databases">
        <title>Genome of allotetraploid Gossypium barbadense reveals genomic plasticity and fiber elongation in cotton evolution.</title>
        <authorList>
            <person name="Chen X."/>
            <person name="Liu X."/>
            <person name="Zhao B."/>
            <person name="Zheng H."/>
            <person name="Hu Y."/>
            <person name="Lu G."/>
            <person name="Yang C."/>
            <person name="Chen J."/>
            <person name="Shan C."/>
            <person name="Zhang L."/>
            <person name="Zhou Y."/>
            <person name="Wang L."/>
            <person name="Guo W."/>
            <person name="Bai Y."/>
            <person name="Ruan J."/>
            <person name="Shangguan X."/>
            <person name="Mao Y."/>
            <person name="Jiang J."/>
            <person name="Zhu Y."/>
            <person name="Lei J."/>
            <person name="Kang H."/>
            <person name="Chen S."/>
            <person name="He X."/>
            <person name="Wang R."/>
            <person name="Wang Y."/>
            <person name="Chen J."/>
            <person name="Wang L."/>
            <person name="Yu S."/>
            <person name="Wang B."/>
            <person name="Wei J."/>
            <person name="Song S."/>
            <person name="Lu X."/>
            <person name="Gao Z."/>
            <person name="Gu W."/>
            <person name="Deng X."/>
            <person name="Ma D."/>
            <person name="Wang S."/>
            <person name="Liang W."/>
            <person name="Fang L."/>
            <person name="Cai C."/>
            <person name="Zhu X."/>
            <person name="Zhou B."/>
            <person name="Zhang Y."/>
            <person name="Chen Z."/>
            <person name="Xu S."/>
            <person name="Zhu R."/>
            <person name="Wang S."/>
            <person name="Zhang T."/>
            <person name="Zhao G."/>
        </authorList>
    </citation>
    <scope>NUCLEOTIDE SEQUENCE [LARGE SCALE GENOMIC DNA]</scope>
    <source>
        <strain evidence="5">cv. Xinhai21</strain>
        <tissue evidence="4">Leaf</tissue>
    </source>
</reference>
<feature type="domain" description="Rab-GAP TBC" evidence="3">
    <location>
        <begin position="1"/>
        <end position="184"/>
    </location>
</feature>
<evidence type="ECO:0000256" key="2">
    <source>
        <dbReference type="SAM" id="MobiDB-lite"/>
    </source>
</evidence>
<evidence type="ECO:0000313" key="4">
    <source>
        <dbReference type="EMBL" id="PPS04576.1"/>
    </source>
</evidence>
<keyword evidence="1" id="KW-0343">GTPase activation</keyword>
<dbReference type="FunFam" id="1.10.472.80:FF:000034">
    <property type="entry name" value="TBC1 domain family member 5"/>
    <property type="match status" value="1"/>
</dbReference>
<organism evidence="4 5">
    <name type="scientific">Gossypium barbadense</name>
    <name type="common">Sea Island cotton</name>
    <name type="synonym">Hibiscus barbadensis</name>
    <dbReference type="NCBI Taxonomy" id="3634"/>
    <lineage>
        <taxon>Eukaryota</taxon>
        <taxon>Viridiplantae</taxon>
        <taxon>Streptophyta</taxon>
        <taxon>Embryophyta</taxon>
        <taxon>Tracheophyta</taxon>
        <taxon>Spermatophyta</taxon>
        <taxon>Magnoliopsida</taxon>
        <taxon>eudicotyledons</taxon>
        <taxon>Gunneridae</taxon>
        <taxon>Pentapetalae</taxon>
        <taxon>rosids</taxon>
        <taxon>malvids</taxon>
        <taxon>Malvales</taxon>
        <taxon>Malvaceae</taxon>
        <taxon>Malvoideae</taxon>
        <taxon>Gossypium</taxon>
    </lineage>
</organism>
<dbReference type="OrthoDB" id="27140at2759"/>
<protein>
    <recommendedName>
        <fullName evidence="3">Rab-GAP TBC domain-containing protein</fullName>
    </recommendedName>
</protein>
<dbReference type="Proteomes" id="UP000239757">
    <property type="component" value="Unassembled WGS sequence"/>
</dbReference>
<feature type="region of interest" description="Disordered" evidence="2">
    <location>
        <begin position="1"/>
        <end position="21"/>
    </location>
</feature>
<dbReference type="InterPro" id="IPR000195">
    <property type="entry name" value="Rab-GAP-TBC_dom"/>
</dbReference>
<feature type="compositionally biased region" description="Polar residues" evidence="2">
    <location>
        <begin position="566"/>
        <end position="580"/>
    </location>
</feature>
<dbReference type="AlphaFoldDB" id="A0A2P5XMM9"/>
<proteinExistence type="predicted"/>
<dbReference type="InterPro" id="IPR035969">
    <property type="entry name" value="Rab-GAP_TBC_sf"/>
</dbReference>
<dbReference type="SUPFAM" id="SSF47923">
    <property type="entry name" value="Ypt/Rab-GAP domain of gyp1p"/>
    <property type="match status" value="1"/>
</dbReference>
<accession>A0A2P5XMM9</accession>
<dbReference type="GO" id="GO:0005096">
    <property type="term" value="F:GTPase activator activity"/>
    <property type="evidence" value="ECO:0007669"/>
    <property type="project" value="UniProtKB-KW"/>
</dbReference>
<evidence type="ECO:0000259" key="3">
    <source>
        <dbReference type="PROSITE" id="PS50086"/>
    </source>
</evidence>
<dbReference type="PANTHER" id="PTHR22957">
    <property type="entry name" value="TBC1 DOMAIN FAMILY MEMBER GTPASE-ACTIVATING PROTEIN"/>
    <property type="match status" value="1"/>
</dbReference>
<feature type="compositionally biased region" description="Basic and acidic residues" evidence="2">
    <location>
        <begin position="1"/>
        <end position="10"/>
    </location>
</feature>
<sequence length="653" mass="71592">MSKEIVKEEAPSSSSGVVPAESRPFGSLRGVQWRINLGILPPSSSIDDLRRVTLDPELQAVVLLSDAYGAEGELGIVLSEKFMEHDAYCMFDALMIGAHGSVAMADFFASSPAAESQSGVPPVIEASAALYHLLSIVDSSLHSHLVELGVEPQYFALRWLRVLFGREFSLQDLLVVWDKIFSEDNSPLDEVSDDCEHFSFKLLSSRRGTLIAAMAVSMILYLRSSLLATETATSCLQRLLNFPESINLKKLIAKAESLQTLALDSNRSSLPSTFVGAYNCSKSPINAHNVSSDLVCPKTTLNLVPDSYWEEKWRVLHKAEEQRQNSSEKKTSSGKKKWSERVKFRLSRTESEPLPAIREKCKLEHTLSVRRSLLEDLSKQLGLEEDVETGGCFEVSNSVDHHPAEVHGDGQNCANKGSICTVEDRCDDGSGAVVSEENSSIFSEPPSPPSSVINDHDHDHENDTEKSSVASNLSADDNYVHQRSIPEDLPQPVSLPPEDVYLNSLHENGSSGKMVSATKEQRQLSGKFQWLHKFRGSIVSEETSDKRGGISEAANSPNHDSKRNTVDSFTAGASSNSHPTNKGDAMDQNMMDTLKHLGQAMLDHIQVVESVFQQDQGQGGSLDNLSKNIGKGQVTAITALKELRKISNLLSEM</sequence>